<organism evidence="3 6">
    <name type="scientific">Neoroseomonas oryzicola</name>
    <dbReference type="NCBI Taxonomy" id="535904"/>
    <lineage>
        <taxon>Bacteria</taxon>
        <taxon>Pseudomonadati</taxon>
        <taxon>Pseudomonadota</taxon>
        <taxon>Alphaproteobacteria</taxon>
        <taxon>Acetobacterales</taxon>
        <taxon>Acetobacteraceae</taxon>
        <taxon>Neoroseomonas</taxon>
    </lineage>
</organism>
<comment type="similarity">
    <text evidence="1">Belongs to the UPF0065 (bug) family.</text>
</comment>
<proteinExistence type="inferred from homology"/>
<dbReference type="Pfam" id="PF03401">
    <property type="entry name" value="TctC"/>
    <property type="match status" value="1"/>
</dbReference>
<dbReference type="PANTHER" id="PTHR42928">
    <property type="entry name" value="TRICARBOXYLATE-BINDING PROTEIN"/>
    <property type="match status" value="1"/>
</dbReference>
<keyword evidence="5" id="KW-1185">Reference proteome</keyword>
<dbReference type="InterPro" id="IPR005064">
    <property type="entry name" value="BUG"/>
</dbReference>
<sequence length="322" mass="34382">MNRRAMLAIAAVGLAAPRLGLAQGNWPERPVRVIIPFPPGGSTDTIARLFQAKLSEGLGKPVIIDNRGGASGSIGGIEMARAQPDGYTWMLAYDNEATNQTVMRLPYRAMEAFAPVSLVATGPLALVAHKDTPYRTFQDVVDAAKRAPDTIGYATSGVGGLAHVSTTLLTSEAGIRLTHVPYRGGGPAVQDAVAGNVPLFMSNVVIISQHIRSGILRPLGVTTKEETRHVPGVRSFAQQGLADFEAPTWWAFLGRAGTPEPIMRRMHEALTRAVLDPDVKAKIEEQGCDVQASSPEVCGRFLAAEIDKWGRVIRTNGITADS</sequence>
<dbReference type="Proteomes" id="UP000746741">
    <property type="component" value="Unassembled WGS sequence"/>
</dbReference>
<feature type="chain" id="PRO_5040844813" evidence="2">
    <location>
        <begin position="23"/>
        <end position="322"/>
    </location>
</feature>
<dbReference type="InterPro" id="IPR042100">
    <property type="entry name" value="Bug_dom1"/>
</dbReference>
<dbReference type="PANTHER" id="PTHR42928:SF5">
    <property type="entry name" value="BLR1237 PROTEIN"/>
    <property type="match status" value="1"/>
</dbReference>
<dbReference type="EMBL" id="JAAVUP010000008">
    <property type="protein sequence ID" value="NKE19153.1"/>
    <property type="molecule type" value="Genomic_DNA"/>
</dbReference>
<dbReference type="EMBL" id="JAAEDK010000053">
    <property type="protein sequence ID" value="MBR0661423.1"/>
    <property type="molecule type" value="Genomic_DNA"/>
</dbReference>
<comment type="caution">
    <text evidence="3">The sequence shown here is derived from an EMBL/GenBank/DDBJ whole genome shotgun (WGS) entry which is preliminary data.</text>
</comment>
<dbReference type="RefSeq" id="WP_168043064.1">
    <property type="nucleotide sequence ID" value="NZ_JAAEDK010000053.1"/>
</dbReference>
<dbReference type="PIRSF" id="PIRSF017082">
    <property type="entry name" value="YflP"/>
    <property type="match status" value="1"/>
</dbReference>
<keyword evidence="2" id="KW-0732">Signal</keyword>
<feature type="signal peptide" evidence="2">
    <location>
        <begin position="1"/>
        <end position="22"/>
    </location>
</feature>
<evidence type="ECO:0000313" key="4">
    <source>
        <dbReference type="EMBL" id="NKE19153.1"/>
    </source>
</evidence>
<dbReference type="Gene3D" id="3.40.190.150">
    <property type="entry name" value="Bordetella uptake gene, domain 1"/>
    <property type="match status" value="1"/>
</dbReference>
<accession>A0A9X9WM63</accession>
<protein>
    <submittedName>
        <fullName evidence="3">Tripartite tricarboxylate transporter substrate binding protein</fullName>
    </submittedName>
</protein>
<gene>
    <name evidence="4" type="ORF">GWK15_19515</name>
    <name evidence="3" type="ORF">GXW75_19365</name>
</gene>
<dbReference type="AlphaFoldDB" id="A0A9X9WM63"/>
<evidence type="ECO:0000313" key="5">
    <source>
        <dbReference type="Proteomes" id="UP000746741"/>
    </source>
</evidence>
<dbReference type="SUPFAM" id="SSF53850">
    <property type="entry name" value="Periplasmic binding protein-like II"/>
    <property type="match status" value="1"/>
</dbReference>
<evidence type="ECO:0000313" key="6">
    <source>
        <dbReference type="Proteomes" id="UP001138708"/>
    </source>
</evidence>
<reference evidence="3" key="3">
    <citation type="journal article" date="2021" name="Syst. Appl. Microbiol.">
        <title>Roseomonas hellenica sp. nov., isolated from roots of wild-growing Alkanna tinctoria.</title>
        <authorList>
            <person name="Rat A."/>
            <person name="Naranjo H.D."/>
            <person name="Lebbe L."/>
            <person name="Cnockaert M."/>
            <person name="Krigas N."/>
            <person name="Grigoriadou K."/>
            <person name="Maloupa E."/>
            <person name="Willems A."/>
        </authorList>
    </citation>
    <scope>NUCLEOTIDE SEQUENCE</scope>
    <source>
        <strain evidence="3">LMG 31161</strain>
    </source>
</reference>
<evidence type="ECO:0000313" key="3">
    <source>
        <dbReference type="EMBL" id="MBR0661423.1"/>
    </source>
</evidence>
<dbReference type="Proteomes" id="UP001138708">
    <property type="component" value="Unassembled WGS sequence"/>
</dbReference>
<evidence type="ECO:0000256" key="2">
    <source>
        <dbReference type="SAM" id="SignalP"/>
    </source>
</evidence>
<reference evidence="4 5" key="2">
    <citation type="submission" date="2020-02" db="EMBL/GenBank/DDBJ databases">
        <authorList>
            <person name="Sun Q."/>
            <person name="Inoue M."/>
        </authorList>
    </citation>
    <scope>NUCLEOTIDE SEQUENCE [LARGE SCALE GENOMIC DNA]</scope>
    <source>
        <strain evidence="4 5">KCTC 22478</strain>
    </source>
</reference>
<evidence type="ECO:0000256" key="1">
    <source>
        <dbReference type="ARBA" id="ARBA00006987"/>
    </source>
</evidence>
<reference evidence="3" key="1">
    <citation type="submission" date="2020-01" db="EMBL/GenBank/DDBJ databases">
        <authorList>
            <person name="Rat A."/>
        </authorList>
    </citation>
    <scope>NUCLEOTIDE SEQUENCE</scope>
    <source>
        <strain evidence="3">LMG 31161</strain>
    </source>
</reference>
<dbReference type="Gene3D" id="3.40.190.10">
    <property type="entry name" value="Periplasmic binding protein-like II"/>
    <property type="match status" value="1"/>
</dbReference>
<name>A0A9X9WM63_9PROT</name>